<organism evidence="1 2">
    <name type="scientific">Boeremia exigua</name>
    <dbReference type="NCBI Taxonomy" id="749465"/>
    <lineage>
        <taxon>Eukaryota</taxon>
        <taxon>Fungi</taxon>
        <taxon>Dikarya</taxon>
        <taxon>Ascomycota</taxon>
        <taxon>Pezizomycotina</taxon>
        <taxon>Dothideomycetes</taxon>
        <taxon>Pleosporomycetidae</taxon>
        <taxon>Pleosporales</taxon>
        <taxon>Pleosporineae</taxon>
        <taxon>Didymellaceae</taxon>
        <taxon>Boeremia</taxon>
    </lineage>
</organism>
<dbReference type="EMBL" id="JAPHNI010000470">
    <property type="protein sequence ID" value="KAJ8110746.1"/>
    <property type="molecule type" value="Genomic_DNA"/>
</dbReference>
<proteinExistence type="predicted"/>
<sequence length="556" mass="62041">MGTVTIGRVYFDALLRRAQFHTSGREFELAPDLLSNVIVSKAEYDHLPQALLKSALFRGGLTMDTLNTLLVSENEASNGDVAQYEDDSTQTFPKAEATPVTTQKSHIHDSSPISDDDTDAGSDRLGLPQPRPLPRTLSSGQTEAGVDGFSDEEQDYRLHRGHRDHTPVHEQRTVLISNLAKHTTHKDIAGVVRGGRLIEIFLRNDRSATVSFVEGAVDFLAYAKRNDIYLHAKRLDFRWANRQFQVAPHMSKKIAAGVSRNLIVRGVAGKVTEQQIRDQLDHIHNLVVVDVYFQKGDAHISTNSIHNAVYAKTCMMSRTIYKGTRIDWALDECAGPLPKPNIKVRSPVTRTPSAPISMTNTYALLDTSSEVDSDSHAQTCLPNDLRLEHSGWTNAVVSFSTAWAVKEARLKLQDGTYDQSRSDPAVPQNPEHNFNKAANFVRSAAAQGAELAVLPEYHLTSWVPKDPSFAGLCDEWETYLKKYQELAKECGICIVPGTIVEGHRGEQRKEDRLLNVAYFIGKEGEILGKYVKKNLWYVNSSSLSVHRLSRLWHHAI</sequence>
<comment type="caution">
    <text evidence="1">The sequence shown here is derived from an EMBL/GenBank/DDBJ whole genome shotgun (WGS) entry which is preliminary data.</text>
</comment>
<evidence type="ECO:0000313" key="1">
    <source>
        <dbReference type="EMBL" id="KAJ8110746.1"/>
    </source>
</evidence>
<name>A0ACC2I6G6_9PLEO</name>
<protein>
    <submittedName>
        <fullName evidence="1">Uncharacterized protein</fullName>
    </submittedName>
</protein>
<keyword evidence="2" id="KW-1185">Reference proteome</keyword>
<evidence type="ECO:0000313" key="2">
    <source>
        <dbReference type="Proteomes" id="UP001153331"/>
    </source>
</evidence>
<gene>
    <name evidence="1" type="ORF">OPT61_g6487</name>
</gene>
<dbReference type="Proteomes" id="UP001153331">
    <property type="component" value="Unassembled WGS sequence"/>
</dbReference>
<reference evidence="1" key="1">
    <citation type="submission" date="2022-11" db="EMBL/GenBank/DDBJ databases">
        <title>Genome Sequence of Boeremia exigua.</title>
        <authorList>
            <person name="Buettner E."/>
        </authorList>
    </citation>
    <scope>NUCLEOTIDE SEQUENCE</scope>
    <source>
        <strain evidence="1">CU02</strain>
    </source>
</reference>
<accession>A0ACC2I6G6</accession>